<dbReference type="AlphaFoldDB" id="A0A829YN02"/>
<dbReference type="Gene3D" id="1.10.10.60">
    <property type="entry name" value="Homeodomain-like"/>
    <property type="match status" value="1"/>
</dbReference>
<sequence length="202" mass="22824">MKVRTDAKRDEIVEIARKTFLELGYERASMAEISARMGGSKATLYGYFPSKEALFLAIVNRLAEQYVSPAVQRLEESVDDDVREALQRFGEQFLAFISDPEAVASYRVVISEAAHSDIGESFYETGPKRTIESIARYLAGAMDRKQLRRADPEIAAQHLTALLAHGEPWHQYFLRKAPNPTRAQIKRIVERALDVFLGGYRA</sequence>
<evidence type="ECO:0000256" key="1">
    <source>
        <dbReference type="ARBA" id="ARBA00023015"/>
    </source>
</evidence>
<keyword evidence="2 4" id="KW-0238">DNA-binding</keyword>
<evidence type="ECO:0000256" key="3">
    <source>
        <dbReference type="ARBA" id="ARBA00023163"/>
    </source>
</evidence>
<accession>A0A829YN02</accession>
<keyword evidence="7" id="KW-1185">Reference proteome</keyword>
<evidence type="ECO:0000259" key="5">
    <source>
        <dbReference type="PROSITE" id="PS50977"/>
    </source>
</evidence>
<dbReference type="GO" id="GO:0000976">
    <property type="term" value="F:transcription cis-regulatory region binding"/>
    <property type="evidence" value="ECO:0007669"/>
    <property type="project" value="TreeGrafter"/>
</dbReference>
<dbReference type="Gene3D" id="1.10.357.10">
    <property type="entry name" value="Tetracycline Repressor, domain 2"/>
    <property type="match status" value="1"/>
</dbReference>
<dbReference type="Pfam" id="PF14246">
    <property type="entry name" value="TetR_C_7"/>
    <property type="match status" value="1"/>
</dbReference>
<reference evidence="7" key="1">
    <citation type="submission" date="2020-01" db="EMBL/GenBank/DDBJ databases">
        <title>'Steroidobacter agaridevorans' sp. nov., agar-degrading bacteria isolated from rhizosphere soils.</title>
        <authorList>
            <person name="Ikenaga M."/>
            <person name="Kataoka M."/>
            <person name="Murouchi A."/>
            <person name="Katsuragi S."/>
            <person name="Sakai M."/>
        </authorList>
    </citation>
    <scope>NUCLEOTIDE SEQUENCE [LARGE SCALE GENOMIC DNA]</scope>
    <source>
        <strain evidence="7">YU21-B</strain>
    </source>
</reference>
<dbReference type="InterPro" id="IPR039536">
    <property type="entry name" value="TetR_C_Proteobacteria"/>
</dbReference>
<dbReference type="SUPFAM" id="SSF48498">
    <property type="entry name" value="Tetracyclin repressor-like, C-terminal domain"/>
    <property type="match status" value="1"/>
</dbReference>
<evidence type="ECO:0000313" key="6">
    <source>
        <dbReference type="EMBL" id="GFE83876.1"/>
    </source>
</evidence>
<dbReference type="PROSITE" id="PS50977">
    <property type="entry name" value="HTH_TETR_2"/>
    <property type="match status" value="1"/>
</dbReference>
<dbReference type="EMBL" id="BLJN01000007">
    <property type="protein sequence ID" value="GFE83876.1"/>
    <property type="molecule type" value="Genomic_DNA"/>
</dbReference>
<evidence type="ECO:0000313" key="7">
    <source>
        <dbReference type="Proteomes" id="UP000445000"/>
    </source>
</evidence>
<keyword evidence="1" id="KW-0805">Transcription regulation</keyword>
<comment type="caution">
    <text evidence="6">The sequence shown here is derived from an EMBL/GenBank/DDBJ whole genome shotgun (WGS) entry which is preliminary data.</text>
</comment>
<dbReference type="InterPro" id="IPR001647">
    <property type="entry name" value="HTH_TetR"/>
</dbReference>
<dbReference type="PANTHER" id="PTHR30055:SF119">
    <property type="entry name" value="NALC"/>
    <property type="match status" value="1"/>
</dbReference>
<protein>
    <submittedName>
        <fullName evidence="6">TetR family transcriptional regulator</fullName>
    </submittedName>
</protein>
<dbReference type="Proteomes" id="UP000445000">
    <property type="component" value="Unassembled WGS sequence"/>
</dbReference>
<dbReference type="GO" id="GO:0003700">
    <property type="term" value="F:DNA-binding transcription factor activity"/>
    <property type="evidence" value="ECO:0007669"/>
    <property type="project" value="TreeGrafter"/>
</dbReference>
<dbReference type="InterPro" id="IPR036271">
    <property type="entry name" value="Tet_transcr_reg_TetR-rel_C_sf"/>
</dbReference>
<evidence type="ECO:0000256" key="4">
    <source>
        <dbReference type="PROSITE-ProRule" id="PRU00335"/>
    </source>
</evidence>
<dbReference type="InterPro" id="IPR009057">
    <property type="entry name" value="Homeodomain-like_sf"/>
</dbReference>
<organism evidence="6 7">
    <name type="scientific">Steroidobacter agaridevorans</name>
    <dbReference type="NCBI Taxonomy" id="2695856"/>
    <lineage>
        <taxon>Bacteria</taxon>
        <taxon>Pseudomonadati</taxon>
        <taxon>Pseudomonadota</taxon>
        <taxon>Gammaproteobacteria</taxon>
        <taxon>Steroidobacterales</taxon>
        <taxon>Steroidobacteraceae</taxon>
        <taxon>Steroidobacter</taxon>
    </lineage>
</organism>
<name>A0A829YN02_9GAMM</name>
<dbReference type="InterPro" id="IPR050109">
    <property type="entry name" value="HTH-type_TetR-like_transc_reg"/>
</dbReference>
<feature type="DNA-binding region" description="H-T-H motif" evidence="4">
    <location>
        <begin position="29"/>
        <end position="48"/>
    </location>
</feature>
<dbReference type="SUPFAM" id="SSF46689">
    <property type="entry name" value="Homeodomain-like"/>
    <property type="match status" value="1"/>
</dbReference>
<gene>
    <name evidence="6" type="ORF">GCM10011487_58760</name>
</gene>
<proteinExistence type="predicted"/>
<dbReference type="FunFam" id="1.10.10.60:FF:000141">
    <property type="entry name" value="TetR family transcriptional regulator"/>
    <property type="match status" value="1"/>
</dbReference>
<dbReference type="Pfam" id="PF00440">
    <property type="entry name" value="TetR_N"/>
    <property type="match status" value="1"/>
</dbReference>
<feature type="domain" description="HTH tetR-type" evidence="5">
    <location>
        <begin position="6"/>
        <end position="66"/>
    </location>
</feature>
<keyword evidence="3" id="KW-0804">Transcription</keyword>
<dbReference type="PANTHER" id="PTHR30055">
    <property type="entry name" value="HTH-TYPE TRANSCRIPTIONAL REGULATOR RUTR"/>
    <property type="match status" value="1"/>
</dbReference>
<dbReference type="RefSeq" id="WP_161815492.1">
    <property type="nucleotide sequence ID" value="NZ_BLJN01000007.1"/>
</dbReference>
<dbReference type="PRINTS" id="PR00455">
    <property type="entry name" value="HTHTETR"/>
</dbReference>
<evidence type="ECO:0000256" key="2">
    <source>
        <dbReference type="ARBA" id="ARBA00023125"/>
    </source>
</evidence>